<dbReference type="GO" id="GO:0005829">
    <property type="term" value="C:cytosol"/>
    <property type="evidence" value="ECO:0007669"/>
    <property type="project" value="TreeGrafter"/>
</dbReference>
<keyword evidence="3" id="KW-0699">rRNA-binding</keyword>
<evidence type="ECO:0000256" key="5">
    <source>
        <dbReference type="SAM" id="MobiDB-lite"/>
    </source>
</evidence>
<feature type="compositionally biased region" description="Basic and acidic residues" evidence="5">
    <location>
        <begin position="17"/>
        <end position="30"/>
    </location>
</feature>
<feature type="region of interest" description="Disordered" evidence="5">
    <location>
        <begin position="1"/>
        <end position="31"/>
    </location>
</feature>
<dbReference type="GO" id="GO:0042254">
    <property type="term" value="P:ribosome biogenesis"/>
    <property type="evidence" value="ECO:0007669"/>
    <property type="project" value="UniProtKB-KW"/>
</dbReference>
<proteinExistence type="predicted"/>
<evidence type="ECO:0000313" key="6">
    <source>
        <dbReference type="EMBL" id="HIW00642.1"/>
    </source>
</evidence>
<dbReference type="NCBIfam" id="NF003593">
    <property type="entry name" value="PRK05255.1-1"/>
    <property type="match status" value="1"/>
</dbReference>
<dbReference type="Gene3D" id="1.10.60.30">
    <property type="entry name" value="PSPTO4464-like domains"/>
    <property type="match status" value="1"/>
</dbReference>
<keyword evidence="1" id="KW-0963">Cytoplasm</keyword>
<dbReference type="InterPro" id="IPR006839">
    <property type="entry name" value="DarP"/>
</dbReference>
<organism evidence="6 7">
    <name type="scientific">Candidatus Desulfovibrio intestinipullorum</name>
    <dbReference type="NCBI Taxonomy" id="2838536"/>
    <lineage>
        <taxon>Bacteria</taxon>
        <taxon>Pseudomonadati</taxon>
        <taxon>Thermodesulfobacteriota</taxon>
        <taxon>Desulfovibrionia</taxon>
        <taxon>Desulfovibrionales</taxon>
        <taxon>Desulfovibrionaceae</taxon>
        <taxon>Desulfovibrio</taxon>
    </lineage>
</organism>
<comment type="caution">
    <text evidence="6">The sequence shown here is derived from an EMBL/GenBank/DDBJ whole genome shotgun (WGS) entry which is preliminary data.</text>
</comment>
<keyword evidence="2" id="KW-0690">Ribosome biogenesis</keyword>
<dbReference type="EMBL" id="DXHV01000057">
    <property type="protein sequence ID" value="HIW00642.1"/>
    <property type="molecule type" value="Genomic_DNA"/>
</dbReference>
<dbReference type="GO" id="GO:0019843">
    <property type="term" value="F:rRNA binding"/>
    <property type="evidence" value="ECO:0007669"/>
    <property type="project" value="UniProtKB-KW"/>
</dbReference>
<evidence type="ECO:0000313" key="7">
    <source>
        <dbReference type="Proteomes" id="UP000886752"/>
    </source>
</evidence>
<dbReference type="PANTHER" id="PTHR38101">
    <property type="entry name" value="UPF0307 PROTEIN YJGA"/>
    <property type="match status" value="1"/>
</dbReference>
<evidence type="ECO:0000256" key="1">
    <source>
        <dbReference type="ARBA" id="ARBA00022490"/>
    </source>
</evidence>
<sequence length="110" mass="12974">MPRKKKYQFDSESDMQEQERVSRSQRKRDSAALQELGKDLSALPMSELEQLDLAPDLLTAFRELRRITSREAKRRQMQYIGRLMREEEDTERLQEAVALFREGRLPSSVS</sequence>
<accession>A0A9D1PVR9</accession>
<evidence type="ECO:0000256" key="2">
    <source>
        <dbReference type="ARBA" id="ARBA00022517"/>
    </source>
</evidence>
<reference evidence="6" key="1">
    <citation type="journal article" date="2021" name="PeerJ">
        <title>Extensive microbial diversity within the chicken gut microbiome revealed by metagenomics and culture.</title>
        <authorList>
            <person name="Gilroy R."/>
            <person name="Ravi A."/>
            <person name="Getino M."/>
            <person name="Pursley I."/>
            <person name="Horton D.L."/>
            <person name="Alikhan N.F."/>
            <person name="Baker D."/>
            <person name="Gharbi K."/>
            <person name="Hall N."/>
            <person name="Watson M."/>
            <person name="Adriaenssens E.M."/>
            <person name="Foster-Nyarko E."/>
            <person name="Jarju S."/>
            <person name="Secka A."/>
            <person name="Antonio M."/>
            <person name="Oren A."/>
            <person name="Chaudhuri R.R."/>
            <person name="La Ragione R."/>
            <person name="Hildebrand F."/>
            <person name="Pallen M.J."/>
        </authorList>
    </citation>
    <scope>NUCLEOTIDE SEQUENCE</scope>
    <source>
        <strain evidence="6">ChiHecec2B26-446</strain>
    </source>
</reference>
<dbReference type="Pfam" id="PF04751">
    <property type="entry name" value="DarP"/>
    <property type="match status" value="1"/>
</dbReference>
<evidence type="ECO:0000256" key="4">
    <source>
        <dbReference type="ARBA" id="ARBA00022884"/>
    </source>
</evidence>
<reference evidence="6" key="2">
    <citation type="submission" date="2021-04" db="EMBL/GenBank/DDBJ databases">
        <authorList>
            <person name="Gilroy R."/>
        </authorList>
    </citation>
    <scope>NUCLEOTIDE SEQUENCE</scope>
    <source>
        <strain evidence="6">ChiHecec2B26-446</strain>
    </source>
</reference>
<dbReference type="SUPFAM" id="SSF158710">
    <property type="entry name" value="PSPTO4464-like"/>
    <property type="match status" value="1"/>
</dbReference>
<dbReference type="AlphaFoldDB" id="A0A9D1PVR9"/>
<keyword evidence="4" id="KW-0694">RNA-binding</keyword>
<name>A0A9D1PVR9_9BACT</name>
<dbReference type="CDD" id="cd16331">
    <property type="entry name" value="YjgA-like"/>
    <property type="match status" value="1"/>
</dbReference>
<dbReference type="PANTHER" id="PTHR38101:SF1">
    <property type="entry name" value="UPF0307 PROTEIN YJGA"/>
    <property type="match status" value="1"/>
</dbReference>
<evidence type="ECO:0000256" key="3">
    <source>
        <dbReference type="ARBA" id="ARBA00022730"/>
    </source>
</evidence>
<gene>
    <name evidence="6" type="ORF">H9894_05560</name>
</gene>
<protein>
    <submittedName>
        <fullName evidence="6">DUF615 domain-containing protein</fullName>
    </submittedName>
</protein>
<dbReference type="InterPro" id="IPR023153">
    <property type="entry name" value="DarP_sf"/>
</dbReference>
<dbReference type="Proteomes" id="UP000886752">
    <property type="component" value="Unassembled WGS sequence"/>
</dbReference>